<evidence type="ECO:0000256" key="1">
    <source>
        <dbReference type="ARBA" id="ARBA00008814"/>
    </source>
</evidence>
<dbReference type="PANTHER" id="PTHR30535:SF34">
    <property type="entry name" value="MOLYBDATE-BINDING PROTEIN MOLA"/>
    <property type="match status" value="1"/>
</dbReference>
<evidence type="ECO:0000313" key="8">
    <source>
        <dbReference type="Proteomes" id="UP000270112"/>
    </source>
</evidence>
<feature type="region of interest" description="Disordered" evidence="2">
    <location>
        <begin position="40"/>
        <end position="62"/>
    </location>
</feature>
<comment type="similarity">
    <text evidence="1">Belongs to the bacterial solute-binding protein 8 family.</text>
</comment>
<dbReference type="OrthoDB" id="9775594at2"/>
<dbReference type="GO" id="GO:0071281">
    <property type="term" value="P:cellular response to iron ion"/>
    <property type="evidence" value="ECO:0007669"/>
    <property type="project" value="TreeGrafter"/>
</dbReference>
<reference evidence="5 7" key="1">
    <citation type="journal article" date="2018" name="Elife">
        <title>Discovery and characterization of a prevalent human gut bacterial enzyme sufficient for the inactivation of a family of plant toxins.</title>
        <authorList>
            <person name="Koppel N."/>
            <person name="Bisanz J.E."/>
            <person name="Pandelia M.E."/>
            <person name="Turnbaugh P.J."/>
            <person name="Balskus E.P."/>
        </authorList>
    </citation>
    <scope>NUCLEOTIDE SEQUENCE [LARGE SCALE GENOMIC DNA]</scope>
    <source>
        <strain evidence="5 7">DSM 16107</strain>
    </source>
</reference>
<dbReference type="Proteomes" id="UP000253817">
    <property type="component" value="Unassembled WGS sequence"/>
</dbReference>
<dbReference type="RefSeq" id="WP_114547576.1">
    <property type="nucleotide sequence ID" value="NZ_CATYLB010000018.1"/>
</dbReference>
<dbReference type="PROSITE" id="PS50983">
    <property type="entry name" value="FE_B12_PBP"/>
    <property type="match status" value="1"/>
</dbReference>
<dbReference type="EMBL" id="QICC01000146">
    <property type="protein sequence ID" value="RNM38812.1"/>
    <property type="molecule type" value="Genomic_DNA"/>
</dbReference>
<comment type="caution">
    <text evidence="6">The sequence shown here is derived from an EMBL/GenBank/DDBJ whole genome shotgun (WGS) entry which is preliminary data.</text>
</comment>
<evidence type="ECO:0000313" key="7">
    <source>
        <dbReference type="Proteomes" id="UP000253817"/>
    </source>
</evidence>
<dbReference type="PANTHER" id="PTHR30535">
    <property type="entry name" value="VITAMIN B12-BINDING PROTEIN"/>
    <property type="match status" value="1"/>
</dbReference>
<dbReference type="Pfam" id="PF01497">
    <property type="entry name" value="Peripla_BP_2"/>
    <property type="match status" value="1"/>
</dbReference>
<dbReference type="Gene3D" id="3.40.50.1980">
    <property type="entry name" value="Nitrogenase molybdenum iron protein domain"/>
    <property type="match status" value="2"/>
</dbReference>
<sequence>MGGTKARKTTWATRLLIACMLCFGVACALGGCAQQEQEATTDQSAEQSAQSDQATKSETRMFTDSAGRTVEIPAQIDRIAPAGHTATQILLTMAPEKMVTISQELTDDQAKYLGADYASLPVTGAAFGAKGDLNKEAVAASGAQILIDTGELKDGIAEDLDTMQEQLGIPVVVIETKMEDYGAAYEMLGDLLGMEDRGKELSDYCTAAYDKTVSVMKNIPDSERVNVAYLLGDKGTNTIAKDSYQGQVVDLVANNVADLGEVSGSGAGVEISMEQLALWNPQTILFAEGSIYDTVGSDAAFADLDAVKNGSYYEVPGTPWNWLNSPPTVNQVMGMQWLPRLLYPDQFDDSIYDVAKSYFKTFYHYDLSESEFNEIAANAQPKA</sequence>
<evidence type="ECO:0000313" key="5">
    <source>
        <dbReference type="EMBL" id="RDB65912.1"/>
    </source>
</evidence>
<feature type="signal peptide" evidence="3">
    <location>
        <begin position="1"/>
        <end position="28"/>
    </location>
</feature>
<proteinExistence type="inferred from homology"/>
<evidence type="ECO:0000313" key="6">
    <source>
        <dbReference type="EMBL" id="RNM38812.1"/>
    </source>
</evidence>
<protein>
    <submittedName>
        <fullName evidence="6">ABC transporter substrate-binding protein</fullName>
    </submittedName>
</protein>
<keyword evidence="7" id="KW-1185">Reference proteome</keyword>
<gene>
    <name evidence="5" type="ORF">C1876_15225</name>
    <name evidence="6" type="ORF">DMP09_17265</name>
</gene>
<name>A0A3N0IRB6_9ACTN</name>
<evidence type="ECO:0000256" key="2">
    <source>
        <dbReference type="SAM" id="MobiDB-lite"/>
    </source>
</evidence>
<reference evidence="8" key="2">
    <citation type="submission" date="2018-05" db="EMBL/GenBank/DDBJ databases">
        <title>Genome Sequencing of selected type strains of the family Eggerthellaceae.</title>
        <authorList>
            <person name="Danylec N."/>
            <person name="Stoll D.A."/>
            <person name="Doetsch A."/>
            <person name="Huch M."/>
        </authorList>
    </citation>
    <scope>NUCLEOTIDE SEQUENCE [LARGE SCALE GENOMIC DNA]</scope>
    <source>
        <strain evidence="8">DSM 16107</strain>
    </source>
</reference>
<feature type="chain" id="PRO_5030078530" evidence="3">
    <location>
        <begin position="29"/>
        <end position="383"/>
    </location>
</feature>
<evidence type="ECO:0000256" key="3">
    <source>
        <dbReference type="SAM" id="SignalP"/>
    </source>
</evidence>
<feature type="domain" description="Fe/B12 periplasmic-binding" evidence="4">
    <location>
        <begin position="78"/>
        <end position="346"/>
    </location>
</feature>
<accession>A0A3N0IRB6</accession>
<feature type="compositionally biased region" description="Low complexity" evidence="2">
    <location>
        <begin position="40"/>
        <end position="54"/>
    </location>
</feature>
<dbReference type="InterPro" id="IPR002491">
    <property type="entry name" value="ABC_transptr_periplasmic_BD"/>
</dbReference>
<dbReference type="PROSITE" id="PS51257">
    <property type="entry name" value="PROKAR_LIPOPROTEIN"/>
    <property type="match status" value="1"/>
</dbReference>
<reference evidence="6" key="3">
    <citation type="journal article" date="2019" name="Microbiol. Resour. Announc.">
        <title>Draft Genome Sequences of Type Strains of Gordonibacter faecihominis, Paraeggerthella hongkongensis, Parvibacter caecicola,Slackia equolifaciens, Slackia faecicanis, and Slackia isoflavoniconvertens.</title>
        <authorList>
            <person name="Danylec N."/>
            <person name="Stoll D.A."/>
            <person name="Dotsch A."/>
            <person name="Huch M."/>
        </authorList>
    </citation>
    <scope>NUCLEOTIDE SEQUENCE</scope>
    <source>
        <strain evidence="6">DSM 16107</strain>
    </source>
</reference>
<keyword evidence="3" id="KW-0732">Signal</keyword>
<evidence type="ECO:0000259" key="4">
    <source>
        <dbReference type="PROSITE" id="PS50983"/>
    </source>
</evidence>
<dbReference type="EMBL" id="PPTT01000035">
    <property type="protein sequence ID" value="RDB65912.1"/>
    <property type="molecule type" value="Genomic_DNA"/>
</dbReference>
<dbReference type="Proteomes" id="UP000270112">
    <property type="component" value="Unassembled WGS sequence"/>
</dbReference>
<dbReference type="AlphaFoldDB" id="A0A3N0IRB6"/>
<dbReference type="SUPFAM" id="SSF53807">
    <property type="entry name" value="Helical backbone' metal receptor"/>
    <property type="match status" value="1"/>
</dbReference>
<organism evidence="6 8">
    <name type="scientific">Eggerthella sinensis</name>
    <dbReference type="NCBI Taxonomy" id="242230"/>
    <lineage>
        <taxon>Bacteria</taxon>
        <taxon>Bacillati</taxon>
        <taxon>Actinomycetota</taxon>
        <taxon>Coriobacteriia</taxon>
        <taxon>Eggerthellales</taxon>
        <taxon>Eggerthellaceae</taxon>
        <taxon>Eggerthella</taxon>
    </lineage>
</organism>
<dbReference type="InterPro" id="IPR050902">
    <property type="entry name" value="ABC_Transporter_SBP"/>
</dbReference>
<dbReference type="Gene3D" id="1.20.58.2180">
    <property type="match status" value="1"/>
</dbReference>